<dbReference type="EMBL" id="CP045423">
    <property type="protein sequence ID" value="QFU17421.1"/>
    <property type="molecule type" value="Genomic_DNA"/>
</dbReference>
<proteinExistence type="predicted"/>
<feature type="transmembrane region" description="Helical" evidence="1">
    <location>
        <begin position="46"/>
        <end position="66"/>
    </location>
</feature>
<keyword evidence="1" id="KW-0812">Transmembrane</keyword>
<keyword evidence="1" id="KW-1133">Transmembrane helix</keyword>
<dbReference type="Proteomes" id="UP000325614">
    <property type="component" value="Chromosome"/>
</dbReference>
<dbReference type="InterPro" id="IPR008523">
    <property type="entry name" value="DUF805"/>
</dbReference>
<dbReference type="PANTHER" id="PTHR34980">
    <property type="entry name" value="INNER MEMBRANE PROTEIN-RELATED-RELATED"/>
    <property type="match status" value="1"/>
</dbReference>
<name>A0A5P9JZ42_9HYPH</name>
<keyword evidence="3" id="KW-1185">Reference proteome</keyword>
<keyword evidence="1" id="KW-0472">Membrane</keyword>
<protein>
    <submittedName>
        <fullName evidence="2">DUF805 domain-containing protein</fullName>
    </submittedName>
</protein>
<accession>A0A5P9JZ42</accession>
<sequence length="137" mass="15484">MADMWAILRFFFSFRGRIGRLQFFYGILFWAVVLTVTFTVHLNSVWFSFSPSTLIVLVAAVSCTALQVKRFHDRNRTGWRVSIFCILFVASAIFHPLFVGLLAVSIEHMVELLIMAGTKGPNHYGPARKPPPEPVPA</sequence>
<organism evidence="2 3">
    <name type="scientific">Microvirga thermotolerans</name>
    <dbReference type="NCBI Taxonomy" id="2651334"/>
    <lineage>
        <taxon>Bacteria</taxon>
        <taxon>Pseudomonadati</taxon>
        <taxon>Pseudomonadota</taxon>
        <taxon>Alphaproteobacteria</taxon>
        <taxon>Hyphomicrobiales</taxon>
        <taxon>Methylobacteriaceae</taxon>
        <taxon>Microvirga</taxon>
    </lineage>
</organism>
<evidence type="ECO:0000313" key="3">
    <source>
        <dbReference type="Proteomes" id="UP000325614"/>
    </source>
</evidence>
<reference evidence="2 3" key="1">
    <citation type="submission" date="2019-10" db="EMBL/GenBank/DDBJ databases">
        <title>Isolation, Identification of Microvirga thermotolerans HR1, a novel thermophilic bacterium and Comparative Genomics of the genus Microvirga.</title>
        <authorList>
            <person name="Li J."/>
            <person name="Zhang W."/>
            <person name="Lin M."/>
            <person name="Wang J."/>
        </authorList>
    </citation>
    <scope>NUCLEOTIDE SEQUENCE [LARGE SCALE GENOMIC DNA]</scope>
    <source>
        <strain evidence="2 3">HR1</strain>
    </source>
</reference>
<evidence type="ECO:0000256" key="1">
    <source>
        <dbReference type="SAM" id="Phobius"/>
    </source>
</evidence>
<evidence type="ECO:0000313" key="2">
    <source>
        <dbReference type="EMBL" id="QFU17421.1"/>
    </source>
</evidence>
<dbReference type="Pfam" id="PF05656">
    <property type="entry name" value="DUF805"/>
    <property type="match status" value="1"/>
</dbReference>
<dbReference type="KEGG" id="mico:GDR74_15015"/>
<gene>
    <name evidence="2" type="ORF">GDR74_15015</name>
</gene>
<feature type="transmembrane region" description="Helical" evidence="1">
    <location>
        <begin position="21"/>
        <end position="40"/>
    </location>
</feature>
<dbReference type="GO" id="GO:0005886">
    <property type="term" value="C:plasma membrane"/>
    <property type="evidence" value="ECO:0007669"/>
    <property type="project" value="TreeGrafter"/>
</dbReference>
<dbReference type="AlphaFoldDB" id="A0A5P9JZ42"/>
<feature type="transmembrane region" description="Helical" evidence="1">
    <location>
        <begin position="78"/>
        <end position="106"/>
    </location>
</feature>